<keyword evidence="3" id="KW-1185">Reference proteome</keyword>
<gene>
    <name evidence="2" type="ORF">SAMN06297280_2502</name>
</gene>
<evidence type="ECO:0000313" key="3">
    <source>
        <dbReference type="Proteomes" id="UP000219353"/>
    </source>
</evidence>
<accession>A0A285J3K3</accession>
<dbReference type="EMBL" id="OBEB01000005">
    <property type="protein sequence ID" value="SNY53946.1"/>
    <property type="molecule type" value="Genomic_DNA"/>
</dbReference>
<dbReference type="SUPFAM" id="SSF55174">
    <property type="entry name" value="Alpha-L RNA-binding motif"/>
    <property type="match status" value="1"/>
</dbReference>
<evidence type="ECO:0000256" key="1">
    <source>
        <dbReference type="PROSITE-ProRule" id="PRU00182"/>
    </source>
</evidence>
<dbReference type="OrthoDB" id="9802835at2"/>
<protein>
    <submittedName>
        <fullName evidence="2">Ribosome-associated protein</fullName>
    </submittedName>
</protein>
<evidence type="ECO:0000313" key="2">
    <source>
        <dbReference type="EMBL" id="SNY53946.1"/>
    </source>
</evidence>
<organism evidence="2 3">
    <name type="scientific">Arsukibacterium tuosuense</name>
    <dbReference type="NCBI Taxonomy" id="1323745"/>
    <lineage>
        <taxon>Bacteria</taxon>
        <taxon>Pseudomonadati</taxon>
        <taxon>Pseudomonadota</taxon>
        <taxon>Gammaproteobacteria</taxon>
        <taxon>Chromatiales</taxon>
        <taxon>Chromatiaceae</taxon>
        <taxon>Arsukibacterium</taxon>
    </lineage>
</organism>
<proteinExistence type="predicted"/>
<dbReference type="Gene3D" id="3.10.290.10">
    <property type="entry name" value="RNA-binding S4 domain"/>
    <property type="match status" value="1"/>
</dbReference>
<dbReference type="GO" id="GO:0003723">
    <property type="term" value="F:RNA binding"/>
    <property type="evidence" value="ECO:0007669"/>
    <property type="project" value="UniProtKB-KW"/>
</dbReference>
<dbReference type="PROSITE" id="PS50889">
    <property type="entry name" value="S4"/>
    <property type="match status" value="1"/>
</dbReference>
<reference evidence="3" key="1">
    <citation type="submission" date="2017-09" db="EMBL/GenBank/DDBJ databases">
        <authorList>
            <person name="Varghese N."/>
            <person name="Submissions S."/>
        </authorList>
    </citation>
    <scope>NUCLEOTIDE SEQUENCE [LARGE SCALE GENOMIC DNA]</scope>
    <source>
        <strain evidence="3">CGMCC 1.12461</strain>
    </source>
</reference>
<dbReference type="InterPro" id="IPR036986">
    <property type="entry name" value="S4_RNA-bd_sf"/>
</dbReference>
<dbReference type="Proteomes" id="UP000219353">
    <property type="component" value="Unassembled WGS sequence"/>
</dbReference>
<dbReference type="CDD" id="cd00165">
    <property type="entry name" value="S4"/>
    <property type="match status" value="1"/>
</dbReference>
<sequence length="74" mass="8039">MSNKKREVILSKQPVELYKILKFEGLCSSGGEAKAAVEAGLVKVNGVVETQKRKQMNAGDTLSFGSETLLLKLE</sequence>
<dbReference type="RefSeq" id="WP_097111734.1">
    <property type="nucleotide sequence ID" value="NZ_OBEB01000005.1"/>
</dbReference>
<dbReference type="AlphaFoldDB" id="A0A285J3K3"/>
<name>A0A285J3K3_9GAMM</name>
<keyword evidence="1" id="KW-0694">RNA-binding</keyword>
<dbReference type="Pfam" id="PF13275">
    <property type="entry name" value="S4_2"/>
    <property type="match status" value="1"/>
</dbReference>